<sequence>MDSKEVYVLEGKLNGKEMEKQIVSLQEEVKEIFKDMDFEKMDIPMTLKVYKDSKLPASIEMDMNSFVNEIFKVVMDEEEQGNMTAKTCLLTMTFQEYNTVDAIEIPKEALDAVEQNLSDLAEEAL</sequence>
<evidence type="ECO:0000313" key="1">
    <source>
        <dbReference type="EMBL" id="SHL01433.1"/>
    </source>
</evidence>
<name>A0A1M6X690_9FIRM</name>
<dbReference type="OrthoDB" id="2063137at2"/>
<dbReference type="AlphaFoldDB" id="A0A1M6X690"/>
<dbReference type="Pfam" id="PF20316">
    <property type="entry name" value="DUF6612"/>
    <property type="match status" value="1"/>
</dbReference>
<gene>
    <name evidence="1" type="ORF">SAMN02745243_04163</name>
</gene>
<accession>A0A1M6X690</accession>
<evidence type="ECO:0000313" key="2">
    <source>
        <dbReference type="Proteomes" id="UP000184301"/>
    </source>
</evidence>
<dbReference type="RefSeq" id="WP_073113359.1">
    <property type="nucleotide sequence ID" value="NZ_FQZY01000138.1"/>
</dbReference>
<dbReference type="STRING" id="1121950.SAMN02745243_04163"/>
<protein>
    <submittedName>
        <fullName evidence="1">Uncharacterized protein</fullName>
    </submittedName>
</protein>
<reference evidence="1 2" key="1">
    <citation type="submission" date="2016-11" db="EMBL/GenBank/DDBJ databases">
        <authorList>
            <person name="Jaros S."/>
            <person name="Januszkiewicz K."/>
            <person name="Wedrychowicz H."/>
        </authorList>
    </citation>
    <scope>NUCLEOTIDE SEQUENCE [LARGE SCALE GENOMIC DNA]</scope>
    <source>
        <strain evidence="1 2">DSM 15480</strain>
    </source>
</reference>
<dbReference type="EMBL" id="FQZY01000138">
    <property type="protein sequence ID" value="SHL01433.1"/>
    <property type="molecule type" value="Genomic_DNA"/>
</dbReference>
<organism evidence="1 2">
    <name type="scientific">Hespellia stercorisuis DSM 15480</name>
    <dbReference type="NCBI Taxonomy" id="1121950"/>
    <lineage>
        <taxon>Bacteria</taxon>
        <taxon>Bacillati</taxon>
        <taxon>Bacillota</taxon>
        <taxon>Clostridia</taxon>
        <taxon>Lachnospirales</taxon>
        <taxon>Lachnospiraceae</taxon>
        <taxon>Hespellia</taxon>
    </lineage>
</organism>
<proteinExistence type="predicted"/>
<keyword evidence="2" id="KW-1185">Reference proteome</keyword>
<dbReference type="Proteomes" id="UP000184301">
    <property type="component" value="Unassembled WGS sequence"/>
</dbReference>
<dbReference type="InterPro" id="IPR046720">
    <property type="entry name" value="DUF6612"/>
</dbReference>